<dbReference type="InParanoid" id="A0A1Z5K5A1"/>
<dbReference type="AlphaFoldDB" id="A0A1Z5K5A1"/>
<dbReference type="PANTHER" id="PTHR10900">
    <property type="entry name" value="PERIOSTIN-RELATED"/>
    <property type="match status" value="1"/>
</dbReference>
<feature type="chain" id="PRO_5013074563" description="FAS1 domain-containing protein" evidence="2">
    <location>
        <begin position="19"/>
        <end position="353"/>
    </location>
</feature>
<accession>A0A1Z5K5A1</accession>
<dbReference type="Gene3D" id="2.30.180.10">
    <property type="entry name" value="FAS1 domain"/>
    <property type="match status" value="2"/>
</dbReference>
<dbReference type="PANTHER" id="PTHR10900:SF77">
    <property type="entry name" value="FI19380P1"/>
    <property type="match status" value="1"/>
</dbReference>
<feature type="domain" description="FAS1" evidence="3">
    <location>
        <begin position="156"/>
        <end position="295"/>
    </location>
</feature>
<dbReference type="Pfam" id="PF02469">
    <property type="entry name" value="Fasciclin"/>
    <property type="match status" value="2"/>
</dbReference>
<dbReference type="InterPro" id="IPR036378">
    <property type="entry name" value="FAS1_dom_sf"/>
</dbReference>
<comment type="caution">
    <text evidence="4">The sequence shown here is derived from an EMBL/GenBank/DDBJ whole genome shotgun (WGS) entry which is preliminary data.</text>
</comment>
<dbReference type="Proteomes" id="UP000198406">
    <property type="component" value="Unassembled WGS sequence"/>
</dbReference>
<organism evidence="4 5">
    <name type="scientific">Fistulifera solaris</name>
    <name type="common">Oleaginous diatom</name>
    <dbReference type="NCBI Taxonomy" id="1519565"/>
    <lineage>
        <taxon>Eukaryota</taxon>
        <taxon>Sar</taxon>
        <taxon>Stramenopiles</taxon>
        <taxon>Ochrophyta</taxon>
        <taxon>Bacillariophyta</taxon>
        <taxon>Bacillariophyceae</taxon>
        <taxon>Bacillariophycidae</taxon>
        <taxon>Naviculales</taxon>
        <taxon>Naviculaceae</taxon>
        <taxon>Fistulifera</taxon>
    </lineage>
</organism>
<reference evidence="4 5" key="1">
    <citation type="journal article" date="2015" name="Plant Cell">
        <title>Oil accumulation by the oleaginous diatom Fistulifera solaris as revealed by the genome and transcriptome.</title>
        <authorList>
            <person name="Tanaka T."/>
            <person name="Maeda Y."/>
            <person name="Veluchamy A."/>
            <person name="Tanaka M."/>
            <person name="Abida H."/>
            <person name="Marechal E."/>
            <person name="Bowler C."/>
            <person name="Muto M."/>
            <person name="Sunaga Y."/>
            <person name="Tanaka M."/>
            <person name="Yoshino T."/>
            <person name="Taniguchi T."/>
            <person name="Fukuda Y."/>
            <person name="Nemoto M."/>
            <person name="Matsumoto M."/>
            <person name="Wong P.S."/>
            <person name="Aburatani S."/>
            <person name="Fujibuchi W."/>
        </authorList>
    </citation>
    <scope>NUCLEOTIDE SEQUENCE [LARGE SCALE GENOMIC DNA]</scope>
    <source>
        <strain evidence="4 5">JPCC DA0580</strain>
    </source>
</reference>
<feature type="signal peptide" evidence="2">
    <location>
        <begin position="1"/>
        <end position="18"/>
    </location>
</feature>
<dbReference type="SUPFAM" id="SSF82153">
    <property type="entry name" value="FAS1 domain"/>
    <property type="match status" value="2"/>
</dbReference>
<feature type="domain" description="FAS1" evidence="3">
    <location>
        <begin position="18"/>
        <end position="150"/>
    </location>
</feature>
<keyword evidence="2" id="KW-0732">Signal</keyword>
<evidence type="ECO:0000256" key="2">
    <source>
        <dbReference type="SAM" id="SignalP"/>
    </source>
</evidence>
<keyword evidence="5" id="KW-1185">Reference proteome</keyword>
<dbReference type="SMART" id="SM00554">
    <property type="entry name" value="FAS1"/>
    <property type="match status" value="2"/>
</dbReference>
<proteinExistence type="predicted"/>
<evidence type="ECO:0000256" key="1">
    <source>
        <dbReference type="SAM" id="MobiDB-lite"/>
    </source>
</evidence>
<evidence type="ECO:0000259" key="3">
    <source>
        <dbReference type="PROSITE" id="PS50213"/>
    </source>
</evidence>
<dbReference type="PROSITE" id="PS50213">
    <property type="entry name" value="FAS1"/>
    <property type="match status" value="2"/>
</dbReference>
<dbReference type="OrthoDB" id="286301at2759"/>
<evidence type="ECO:0000313" key="5">
    <source>
        <dbReference type="Proteomes" id="UP000198406"/>
    </source>
</evidence>
<name>A0A1Z5K5A1_FISSO</name>
<sequence length="353" mass="37691">MTFVFFYFLVNQFLVTTAQTLEEIIRRNDAFSILASAIDLVGWIPFDGEVTMFLPNDDALSLLDSKYLTPAYAPHLKTIIAYHIVPDMVLSFDALTDGYVLDMYAGTGSILTTVNETGTFFSGASFSDARVVTLERIGTNGIGHEVDKVFWPSQLTLTLLDLAGSVQGFDQVLQLVAASGLEGELKEANRTILAPSDLAFASLPAEFVSQVISDPELRDDLLRYHILIGSLPLEAITDEMQVMTALGVPVVFTVSGEGNSRQISVSNPSYGDAISIEMGNLVAKNGLSHALSGVLETGPRPSMENPDGLSPAAVPVSTPVNVPSESSSSGSSSPVGRTLVARLVSCLSVLFFS</sequence>
<dbReference type="InterPro" id="IPR050904">
    <property type="entry name" value="Adhesion/Biosynth-related"/>
</dbReference>
<dbReference type="EMBL" id="BDSP01000166">
    <property type="protein sequence ID" value="GAX21389.1"/>
    <property type="molecule type" value="Genomic_DNA"/>
</dbReference>
<feature type="compositionally biased region" description="Low complexity" evidence="1">
    <location>
        <begin position="310"/>
        <end position="335"/>
    </location>
</feature>
<dbReference type="InterPro" id="IPR000782">
    <property type="entry name" value="FAS1_domain"/>
</dbReference>
<gene>
    <name evidence="4" type="ORF">FisN_28Lh077</name>
</gene>
<protein>
    <recommendedName>
        <fullName evidence="3">FAS1 domain-containing protein</fullName>
    </recommendedName>
</protein>
<evidence type="ECO:0000313" key="4">
    <source>
        <dbReference type="EMBL" id="GAX21389.1"/>
    </source>
</evidence>
<feature type="region of interest" description="Disordered" evidence="1">
    <location>
        <begin position="297"/>
        <end position="335"/>
    </location>
</feature>